<dbReference type="EMBL" id="LUAW01000011">
    <property type="protein sequence ID" value="KYQ73206.1"/>
    <property type="molecule type" value="Genomic_DNA"/>
</dbReference>
<dbReference type="AlphaFoldDB" id="A0A151Y5C7"/>
<feature type="chain" id="PRO_5007592270" evidence="1">
    <location>
        <begin position="24"/>
        <end position="113"/>
    </location>
</feature>
<dbReference type="RefSeq" id="WP_067666518.1">
    <property type="nucleotide sequence ID" value="NZ_CBCSIK010000008.1"/>
</dbReference>
<comment type="caution">
    <text evidence="2">The sequence shown here is derived from an EMBL/GenBank/DDBJ whole genome shotgun (WGS) entry which is preliminary data.</text>
</comment>
<gene>
    <name evidence="2" type="ORF">AZH43_07200</name>
</gene>
<dbReference type="STRING" id="1806892.AZH43_07200"/>
<name>A0A151Y5C7_9GAMM</name>
<accession>A0A151Y5C7</accession>
<evidence type="ECO:0000313" key="3">
    <source>
        <dbReference type="Proteomes" id="UP000076276"/>
    </source>
</evidence>
<dbReference type="PROSITE" id="PS51257">
    <property type="entry name" value="PROKAR_LIPOPROTEIN"/>
    <property type="match status" value="1"/>
</dbReference>
<sequence length="113" mass="12804">MKTKLIIALLLAISITGCQKQQAEDPKTHAAAETQFKKSDIIIGSYLDKLDSPNTSKAEQINIICKDYPTEYKTNYMPSLLKLQPNDYTEAQLLKDLDIALNYYKEKLSITCE</sequence>
<proteinExistence type="predicted"/>
<dbReference type="OrthoDB" id="6713526at2"/>
<organism evidence="2 3">
    <name type="scientific">Acinetobacter pragensis</name>
    <dbReference type="NCBI Taxonomy" id="1806892"/>
    <lineage>
        <taxon>Bacteria</taxon>
        <taxon>Pseudomonadati</taxon>
        <taxon>Pseudomonadota</taxon>
        <taxon>Gammaproteobacteria</taxon>
        <taxon>Moraxellales</taxon>
        <taxon>Moraxellaceae</taxon>
        <taxon>Acinetobacter</taxon>
    </lineage>
</organism>
<evidence type="ECO:0000256" key="1">
    <source>
        <dbReference type="SAM" id="SignalP"/>
    </source>
</evidence>
<reference evidence="2 3" key="1">
    <citation type="submission" date="2016-03" db="EMBL/GenBank/DDBJ databases">
        <title>Acinetobacter genomospecies 28 strain ANC 4149.</title>
        <authorList>
            <person name="Radolfova-Krizova L."/>
            <person name="Nemec A."/>
        </authorList>
    </citation>
    <scope>NUCLEOTIDE SEQUENCE [LARGE SCALE GENOMIC DNA]</scope>
    <source>
        <strain evidence="2 3">ANC 4149</strain>
    </source>
</reference>
<dbReference type="Proteomes" id="UP000076276">
    <property type="component" value="Unassembled WGS sequence"/>
</dbReference>
<evidence type="ECO:0000313" key="2">
    <source>
        <dbReference type="EMBL" id="KYQ73206.1"/>
    </source>
</evidence>
<keyword evidence="3" id="KW-1185">Reference proteome</keyword>
<protein>
    <submittedName>
        <fullName evidence="2">Uncharacterized protein</fullName>
    </submittedName>
</protein>
<feature type="signal peptide" evidence="1">
    <location>
        <begin position="1"/>
        <end position="23"/>
    </location>
</feature>
<keyword evidence="1" id="KW-0732">Signal</keyword>